<dbReference type="EMBL" id="FQVQ01000019">
    <property type="protein sequence ID" value="SHF77967.1"/>
    <property type="molecule type" value="Genomic_DNA"/>
</dbReference>
<dbReference type="AlphaFoldDB" id="A0A1M5EFK3"/>
<name>A0A1M5EFK3_9FLAO</name>
<evidence type="ECO:0000313" key="1">
    <source>
        <dbReference type="EMBL" id="SHF77967.1"/>
    </source>
</evidence>
<evidence type="ECO:0000313" key="2">
    <source>
        <dbReference type="Proteomes" id="UP000184147"/>
    </source>
</evidence>
<reference evidence="1 2" key="1">
    <citation type="submission" date="2016-11" db="EMBL/GenBank/DDBJ databases">
        <authorList>
            <person name="Jaros S."/>
            <person name="Januszkiewicz K."/>
            <person name="Wedrychowicz H."/>
        </authorList>
    </citation>
    <scope>NUCLEOTIDE SEQUENCE [LARGE SCALE GENOMIC DNA]</scope>
    <source>
        <strain evidence="1 2">DSM 25660</strain>
    </source>
</reference>
<evidence type="ECO:0008006" key="3">
    <source>
        <dbReference type="Google" id="ProtNLM"/>
    </source>
</evidence>
<proteinExistence type="predicted"/>
<accession>A0A1M5EFK3</accession>
<sequence>MKTVITVAFVLSVILFGCQSEPTMQNYFVGKQQQPGFSVFDVPSSIINTDKASLTPEQKRVLKTFKKLNVLFYKADPKQPKQLEREFQTVRTILKDTTAYAELMHFGSGKEGGSISIVGEEDKVDEIVLFGSKTGGGLTVIRILGDDMNPADAMTFLSVLQNSELNMQQLQPLQQILKP</sequence>
<dbReference type="RefSeq" id="WP_073365163.1">
    <property type="nucleotide sequence ID" value="NZ_FQVQ01000019.1"/>
</dbReference>
<dbReference type="STRING" id="1124188.SAMN05444377_11917"/>
<dbReference type="InterPro" id="IPR025348">
    <property type="entry name" value="DUF4252"/>
</dbReference>
<dbReference type="PROSITE" id="PS51257">
    <property type="entry name" value="PROKAR_LIPOPROTEIN"/>
    <property type="match status" value="1"/>
</dbReference>
<keyword evidence="2" id="KW-1185">Reference proteome</keyword>
<dbReference type="OrthoDB" id="1143555at2"/>
<dbReference type="Pfam" id="PF14060">
    <property type="entry name" value="DUF4252"/>
    <property type="match status" value="1"/>
</dbReference>
<protein>
    <recommendedName>
        <fullName evidence="3">DUF4252 domain-containing protein</fullName>
    </recommendedName>
</protein>
<gene>
    <name evidence="1" type="ORF">SAMN05444377_11917</name>
</gene>
<dbReference type="Proteomes" id="UP000184147">
    <property type="component" value="Unassembled WGS sequence"/>
</dbReference>
<organism evidence="1 2">
    <name type="scientific">Flavobacterium fontis</name>
    <dbReference type="NCBI Taxonomy" id="1124188"/>
    <lineage>
        <taxon>Bacteria</taxon>
        <taxon>Pseudomonadati</taxon>
        <taxon>Bacteroidota</taxon>
        <taxon>Flavobacteriia</taxon>
        <taxon>Flavobacteriales</taxon>
        <taxon>Flavobacteriaceae</taxon>
        <taxon>Flavobacterium</taxon>
    </lineage>
</organism>